<sequence>RVTPLSRIQHRGGAGGTYLAQQRQLNYPHFFFSTVSHLPQKTPGSTRLELQLVVTPRQFSLAVKMTVHAIHIFDRKGKTLFTKRYTTTKQQLMQDAEQVSEQRKLIFGMLFSLRELVGSLTPEGESPALHSVKTGAGTLHCYETISGLRIALYTNNNPVMNTLPGGARAAGGEINSKTSFQTALKHIYSEIWVECVVRSPLYRPEDIQVDPPEGRVKFPGRFDIKCTNFELKLDEYLKSMPWFL</sequence>
<dbReference type="SUPFAM" id="SSF64356">
    <property type="entry name" value="SNARE-like"/>
    <property type="match status" value="1"/>
</dbReference>
<keyword evidence="1 6" id="KW-0813">Transport</keyword>
<comment type="subunit">
    <text evidence="6">Part of the multisubunit transport protein particle (TRAPP) complex.</text>
</comment>
<keyword evidence="2 6" id="KW-0256">Endoplasmic reticulum</keyword>
<dbReference type="InterPro" id="IPR011012">
    <property type="entry name" value="Longin-like_dom_sf"/>
</dbReference>
<reference evidence="7 8" key="1">
    <citation type="submission" date="2024-10" db="EMBL/GenBank/DDBJ databases">
        <title>Updated reference genomes for cyclostephanoid diatoms.</title>
        <authorList>
            <person name="Roberts W.R."/>
            <person name="Alverson A.J."/>
        </authorList>
    </citation>
    <scope>NUCLEOTIDE SEQUENCE [LARGE SCALE GENOMIC DNA]</scope>
    <source>
        <strain evidence="7 8">AJA228-03</strain>
    </source>
</reference>
<evidence type="ECO:0000256" key="3">
    <source>
        <dbReference type="ARBA" id="ARBA00022892"/>
    </source>
</evidence>
<keyword evidence="4 6" id="KW-0333">Golgi apparatus</keyword>
<dbReference type="Proteomes" id="UP001530377">
    <property type="component" value="Unassembled WGS sequence"/>
</dbReference>
<evidence type="ECO:0000313" key="8">
    <source>
        <dbReference type="Proteomes" id="UP001530377"/>
    </source>
</evidence>
<evidence type="ECO:0000313" key="7">
    <source>
        <dbReference type="EMBL" id="KAL3815442.1"/>
    </source>
</evidence>
<dbReference type="Pfam" id="PF04099">
    <property type="entry name" value="Sybindin"/>
    <property type="match status" value="1"/>
</dbReference>
<comment type="caution">
    <text evidence="7">The sequence shown here is derived from an EMBL/GenBank/DDBJ whole genome shotgun (WGS) entry which is preliminary data.</text>
</comment>
<dbReference type="Gene3D" id="3.30.450.70">
    <property type="match status" value="1"/>
</dbReference>
<comment type="subcellular location">
    <subcellularLocation>
        <location evidence="6">Endoplasmic reticulum</location>
    </subcellularLocation>
    <subcellularLocation>
        <location evidence="6">Golgi apparatus</location>
        <location evidence="6">cis-Golgi network</location>
    </subcellularLocation>
</comment>
<dbReference type="GO" id="GO:0005794">
    <property type="term" value="C:Golgi apparatus"/>
    <property type="evidence" value="ECO:0007669"/>
    <property type="project" value="UniProtKB-SubCell"/>
</dbReference>
<feature type="non-terminal residue" evidence="7">
    <location>
        <position position="1"/>
    </location>
</feature>
<dbReference type="InterPro" id="IPR007233">
    <property type="entry name" value="TRAPPC"/>
</dbReference>
<dbReference type="PANTHER" id="PTHR23249:SF16">
    <property type="entry name" value="TRAFFICKING PROTEIN PARTICLE COMPLEX SUBUNIT 1"/>
    <property type="match status" value="1"/>
</dbReference>
<evidence type="ECO:0000256" key="5">
    <source>
        <dbReference type="ARBA" id="ARBA00038167"/>
    </source>
</evidence>
<accession>A0ABD3RR64</accession>
<dbReference type="GO" id="GO:0005783">
    <property type="term" value="C:endoplasmic reticulum"/>
    <property type="evidence" value="ECO:0007669"/>
    <property type="project" value="UniProtKB-SubCell"/>
</dbReference>
<keyword evidence="3 6" id="KW-0931">ER-Golgi transport</keyword>
<gene>
    <name evidence="7" type="ORF">ACHAXA_009187</name>
</gene>
<dbReference type="SMART" id="SM01399">
    <property type="entry name" value="Sybindin"/>
    <property type="match status" value="1"/>
</dbReference>
<organism evidence="7 8">
    <name type="scientific">Cyclostephanos tholiformis</name>
    <dbReference type="NCBI Taxonomy" id="382380"/>
    <lineage>
        <taxon>Eukaryota</taxon>
        <taxon>Sar</taxon>
        <taxon>Stramenopiles</taxon>
        <taxon>Ochrophyta</taxon>
        <taxon>Bacillariophyta</taxon>
        <taxon>Coscinodiscophyceae</taxon>
        <taxon>Thalassiosirophycidae</taxon>
        <taxon>Stephanodiscales</taxon>
        <taxon>Stephanodiscaceae</taxon>
        <taxon>Cyclostephanos</taxon>
    </lineage>
</organism>
<proteinExistence type="inferred from homology"/>
<dbReference type="AlphaFoldDB" id="A0ABD3RR64"/>
<evidence type="ECO:0000256" key="4">
    <source>
        <dbReference type="ARBA" id="ARBA00023034"/>
    </source>
</evidence>
<comment type="similarity">
    <text evidence="5">Belongs to the TRAPP small subunits family. BET5 subfamily.</text>
</comment>
<evidence type="ECO:0000256" key="2">
    <source>
        <dbReference type="ARBA" id="ARBA00022824"/>
    </source>
</evidence>
<keyword evidence="8" id="KW-1185">Reference proteome</keyword>
<dbReference type="GO" id="GO:0006888">
    <property type="term" value="P:endoplasmic reticulum to Golgi vesicle-mediated transport"/>
    <property type="evidence" value="ECO:0007669"/>
    <property type="project" value="UniProtKB-UniRule"/>
</dbReference>
<dbReference type="PANTHER" id="PTHR23249">
    <property type="entry name" value="TRAFFICKING PROTEIN PARTICLE COMPLEX SUBUNIT"/>
    <property type="match status" value="1"/>
</dbReference>
<dbReference type="EMBL" id="JALLPB020000199">
    <property type="protein sequence ID" value="KAL3815442.1"/>
    <property type="molecule type" value="Genomic_DNA"/>
</dbReference>
<name>A0ABD3RR64_9STRA</name>
<protein>
    <recommendedName>
        <fullName evidence="6">Trafficking protein particle complex subunit</fullName>
    </recommendedName>
</protein>
<evidence type="ECO:0000256" key="6">
    <source>
        <dbReference type="RuleBase" id="RU366065"/>
    </source>
</evidence>
<evidence type="ECO:0000256" key="1">
    <source>
        <dbReference type="ARBA" id="ARBA00022448"/>
    </source>
</evidence>
<dbReference type="GO" id="GO:0030008">
    <property type="term" value="C:TRAPP complex"/>
    <property type="evidence" value="ECO:0007669"/>
    <property type="project" value="UniProtKB-UniRule"/>
</dbReference>